<dbReference type="EMBL" id="JADJNC010000016">
    <property type="protein sequence ID" value="MBK7423580.1"/>
    <property type="molecule type" value="Genomic_DNA"/>
</dbReference>
<accession>A0A9D7F7I7</accession>
<reference evidence="2" key="1">
    <citation type="submission" date="2020-10" db="EMBL/GenBank/DDBJ databases">
        <title>Connecting structure to function with the recovery of over 1000 high-quality activated sludge metagenome-assembled genomes encoding full-length rRNA genes using long-read sequencing.</title>
        <authorList>
            <person name="Singleton C.M."/>
            <person name="Petriglieri F."/>
            <person name="Kristensen J.M."/>
            <person name="Kirkegaard R.H."/>
            <person name="Michaelsen T.Y."/>
            <person name="Andersen M.H."/>
            <person name="Karst S.M."/>
            <person name="Dueholm M.S."/>
            <person name="Nielsen P.H."/>
            <person name="Albertsen M."/>
        </authorList>
    </citation>
    <scope>NUCLEOTIDE SEQUENCE</scope>
    <source>
        <strain evidence="2">EsbW_18-Q3-R4-48_MAXAC.044</strain>
    </source>
</reference>
<keyword evidence="1" id="KW-0472">Membrane</keyword>
<proteinExistence type="predicted"/>
<evidence type="ECO:0000256" key="1">
    <source>
        <dbReference type="SAM" id="Phobius"/>
    </source>
</evidence>
<evidence type="ECO:0000313" key="3">
    <source>
        <dbReference type="Proteomes" id="UP000886602"/>
    </source>
</evidence>
<feature type="transmembrane region" description="Helical" evidence="1">
    <location>
        <begin position="89"/>
        <end position="111"/>
    </location>
</feature>
<feature type="transmembrane region" description="Helical" evidence="1">
    <location>
        <begin position="30"/>
        <end position="50"/>
    </location>
</feature>
<gene>
    <name evidence="2" type="ORF">IPJ48_11025</name>
</gene>
<feature type="transmembrane region" description="Helical" evidence="1">
    <location>
        <begin position="56"/>
        <end position="77"/>
    </location>
</feature>
<evidence type="ECO:0008006" key="4">
    <source>
        <dbReference type="Google" id="ProtNLM"/>
    </source>
</evidence>
<dbReference type="AlphaFoldDB" id="A0A9D7F7I7"/>
<organism evidence="2 3">
    <name type="scientific">Candidatus Propionivibrio dominans</name>
    <dbReference type="NCBI Taxonomy" id="2954373"/>
    <lineage>
        <taxon>Bacteria</taxon>
        <taxon>Pseudomonadati</taxon>
        <taxon>Pseudomonadota</taxon>
        <taxon>Betaproteobacteria</taxon>
        <taxon>Rhodocyclales</taxon>
        <taxon>Rhodocyclaceae</taxon>
        <taxon>Propionivibrio</taxon>
    </lineage>
</organism>
<comment type="caution">
    <text evidence="2">The sequence shown here is derived from an EMBL/GenBank/DDBJ whole genome shotgun (WGS) entry which is preliminary data.</text>
</comment>
<keyword evidence="1" id="KW-1133">Transmembrane helix</keyword>
<protein>
    <recommendedName>
        <fullName evidence="4">Transmembrane protein</fullName>
    </recommendedName>
</protein>
<name>A0A9D7F7I7_9RHOO</name>
<dbReference type="Proteomes" id="UP000886602">
    <property type="component" value="Unassembled WGS sequence"/>
</dbReference>
<sequence length="175" mass="19171">MNNWVTLPHEKATAHPAYGIKGTASFLRSISLVLPVIGFFMAISALPTLITARGSLAPVDYFMVFFPSIIFLLWSGLNDRLLGKHNPAFIRSFLAFLAIGPIISIAVMLIWSINTGASGNDDAMSIGLLSIIFAWGIWAAIWVPYILLSKRINVTLLCRVRLNDPFLHANGEQGS</sequence>
<feature type="transmembrane region" description="Helical" evidence="1">
    <location>
        <begin position="123"/>
        <end position="147"/>
    </location>
</feature>
<keyword evidence="1" id="KW-0812">Transmembrane</keyword>
<evidence type="ECO:0000313" key="2">
    <source>
        <dbReference type="EMBL" id="MBK7423580.1"/>
    </source>
</evidence>